<keyword evidence="1" id="KW-1133">Transmembrane helix</keyword>
<reference evidence="3" key="2">
    <citation type="journal article" date="2014" name="PLoS ONE">
        <title>Genome and Transcriptome Analysis of the Fungal Pathogen Fusarium oxysporum f. sp. cubense Causing Banana Vascular Wilt Disease.</title>
        <authorList>
            <person name="Guo L."/>
            <person name="Han L."/>
            <person name="Yang L."/>
            <person name="Zeng H."/>
            <person name="Fan D."/>
            <person name="Zhu Y."/>
            <person name="Feng Y."/>
            <person name="Wang G."/>
            <person name="Peng C."/>
            <person name="Jiang X."/>
            <person name="Zhou D."/>
            <person name="Ni P."/>
            <person name="Liang C."/>
            <person name="Liu L."/>
            <person name="Wang J."/>
            <person name="Mao C."/>
            <person name="Fang X."/>
            <person name="Peng M."/>
            <person name="Huang J."/>
        </authorList>
    </citation>
    <scope>NUCLEOTIDE SEQUENCE [LARGE SCALE GENOMIC DNA]</scope>
    <source>
        <strain evidence="3">race 4</strain>
    </source>
</reference>
<dbReference type="AlphaFoldDB" id="N1S3D5"/>
<proteinExistence type="predicted"/>
<keyword evidence="3" id="KW-1185">Reference proteome</keyword>
<protein>
    <submittedName>
        <fullName evidence="2">Uncharacterized protein</fullName>
    </submittedName>
</protein>
<reference evidence="3" key="1">
    <citation type="submission" date="2012-09" db="EMBL/GenBank/DDBJ databases">
        <title>Genome sequencing and comparative transcriptomics of race 1 and race 4 of banana pathogen: Fusarium oxysporum f. sp. cubense.</title>
        <authorList>
            <person name="Fang X."/>
            <person name="Huang J."/>
        </authorList>
    </citation>
    <scope>NUCLEOTIDE SEQUENCE [LARGE SCALE GENOMIC DNA]</scope>
    <source>
        <strain evidence="3">race 4</strain>
    </source>
</reference>
<accession>N1S3D5</accession>
<dbReference type="HOGENOM" id="CLU_2242893_0_0_1"/>
<dbReference type="Proteomes" id="UP000016929">
    <property type="component" value="Unassembled WGS sequence"/>
</dbReference>
<name>N1S3D5_FUSC4</name>
<evidence type="ECO:0000313" key="3">
    <source>
        <dbReference type="Proteomes" id="UP000016929"/>
    </source>
</evidence>
<feature type="non-terminal residue" evidence="2">
    <location>
        <position position="1"/>
    </location>
</feature>
<keyword evidence="1" id="KW-0812">Transmembrane</keyword>
<evidence type="ECO:0000313" key="2">
    <source>
        <dbReference type="EMBL" id="EMT72116.1"/>
    </source>
</evidence>
<organism evidence="2 3">
    <name type="scientific">Fusarium oxysporum f. sp. cubense (strain race 4)</name>
    <name type="common">Panama disease fungus</name>
    <dbReference type="NCBI Taxonomy" id="2502994"/>
    <lineage>
        <taxon>Eukaryota</taxon>
        <taxon>Fungi</taxon>
        <taxon>Dikarya</taxon>
        <taxon>Ascomycota</taxon>
        <taxon>Pezizomycotina</taxon>
        <taxon>Sordariomycetes</taxon>
        <taxon>Hypocreomycetidae</taxon>
        <taxon>Hypocreales</taxon>
        <taxon>Nectriaceae</taxon>
        <taxon>Fusarium</taxon>
        <taxon>Fusarium oxysporum species complex</taxon>
    </lineage>
</organism>
<keyword evidence="1" id="KW-0472">Membrane</keyword>
<sequence>TIPWRIGSEFFFAFLLSRSAILGLVRSLVMLVWVKLFCEYSYFGPKWTEKAVVEIQARHRSRIIEEMGCSIERGNSEETALFAVFHGLPTLGSPSRMVHPHPLVC</sequence>
<gene>
    <name evidence="2" type="ORF">FOC4_g10003969</name>
</gene>
<feature type="transmembrane region" description="Helical" evidence="1">
    <location>
        <begin position="12"/>
        <end position="34"/>
    </location>
</feature>
<dbReference type="EMBL" id="KB726281">
    <property type="protein sequence ID" value="EMT72116.1"/>
    <property type="molecule type" value="Genomic_DNA"/>
</dbReference>
<evidence type="ECO:0000256" key="1">
    <source>
        <dbReference type="SAM" id="Phobius"/>
    </source>
</evidence>